<keyword evidence="2" id="KW-1185">Reference proteome</keyword>
<dbReference type="Proteomes" id="UP001497535">
    <property type="component" value="Unassembled WGS sequence"/>
</dbReference>
<sequence>MTTNNATFGPYNNSNNQQQHSAASTSGGPSSRPYQSQQQNNNGHHQRPPPSFRSVSRSEGGGGGGQQQQQRGRVQTDVWRKGGGNSSNFGGNYSRDEDIRPRGGSSGGFYNQRRNTNDNRWIRRNHPNAPPPLTLEQRRTRGPLPDWDEVQEAGAEESFDYMDLMETQYSQYYALTAVPPFDPSLGQIIATANTGDPTGAATAAMFPTVYQTAALLQPNYLQNLQSRIALAAALVFLFFKNFLLRVFSEIIFCKFFSKLFVDLSLIWRSDRRPTDRRPKDRRPTDRRPTDKRPTRKNF</sequence>
<proteinExistence type="predicted"/>
<accession>A0ACB1AQ45</accession>
<gene>
    <name evidence="1" type="ORF">MENTE1834_LOCUS41637</name>
</gene>
<name>A0ACB1AQ45_MELEN</name>
<organism evidence="1 2">
    <name type="scientific">Meloidogyne enterolobii</name>
    <name type="common">Root-knot nematode worm</name>
    <name type="synonym">Meloidogyne mayaguensis</name>
    <dbReference type="NCBI Taxonomy" id="390850"/>
    <lineage>
        <taxon>Eukaryota</taxon>
        <taxon>Metazoa</taxon>
        <taxon>Ecdysozoa</taxon>
        <taxon>Nematoda</taxon>
        <taxon>Chromadorea</taxon>
        <taxon>Rhabditida</taxon>
        <taxon>Tylenchina</taxon>
        <taxon>Tylenchomorpha</taxon>
        <taxon>Tylenchoidea</taxon>
        <taxon>Meloidogynidae</taxon>
        <taxon>Meloidogyninae</taxon>
        <taxon>Meloidogyne</taxon>
    </lineage>
</organism>
<dbReference type="EMBL" id="CAVMJV010000103">
    <property type="protein sequence ID" value="CAK5098572.1"/>
    <property type="molecule type" value="Genomic_DNA"/>
</dbReference>
<evidence type="ECO:0000313" key="2">
    <source>
        <dbReference type="Proteomes" id="UP001497535"/>
    </source>
</evidence>
<reference evidence="1" key="1">
    <citation type="submission" date="2023-11" db="EMBL/GenBank/DDBJ databases">
        <authorList>
            <person name="Poullet M."/>
        </authorList>
    </citation>
    <scope>NUCLEOTIDE SEQUENCE</scope>
    <source>
        <strain evidence="1">E1834</strain>
    </source>
</reference>
<evidence type="ECO:0000313" key="1">
    <source>
        <dbReference type="EMBL" id="CAK5098572.1"/>
    </source>
</evidence>
<protein>
    <submittedName>
        <fullName evidence="1">Uncharacterized protein</fullName>
    </submittedName>
</protein>
<comment type="caution">
    <text evidence="1">The sequence shown here is derived from an EMBL/GenBank/DDBJ whole genome shotgun (WGS) entry which is preliminary data.</text>
</comment>